<dbReference type="Proteomes" id="UP000030764">
    <property type="component" value="Unassembled WGS sequence"/>
</dbReference>
<sequence>MDRWKNLKENEERTLSEAQQRTDDDNPRTHEKPEDQQRQKHQWCRPALQGVPGSRTTAMDGGLEPQDEGER</sequence>
<name>A0A085MJK4_9BILA</name>
<accession>A0A085MJK4</accession>
<gene>
    <name evidence="2" type="ORF">M513_01911</name>
</gene>
<proteinExistence type="predicted"/>
<keyword evidence="3" id="KW-1185">Reference proteome</keyword>
<evidence type="ECO:0000313" key="2">
    <source>
        <dbReference type="EMBL" id="KFD57400.1"/>
    </source>
</evidence>
<dbReference type="EMBL" id="KL363189">
    <property type="protein sequence ID" value="KFD57400.1"/>
    <property type="molecule type" value="Genomic_DNA"/>
</dbReference>
<evidence type="ECO:0000256" key="1">
    <source>
        <dbReference type="SAM" id="MobiDB-lite"/>
    </source>
</evidence>
<feature type="region of interest" description="Disordered" evidence="1">
    <location>
        <begin position="1"/>
        <end position="71"/>
    </location>
</feature>
<protein>
    <submittedName>
        <fullName evidence="2">Uncharacterized protein</fullName>
    </submittedName>
</protein>
<organism evidence="2 3">
    <name type="scientific">Trichuris suis</name>
    <name type="common">pig whipworm</name>
    <dbReference type="NCBI Taxonomy" id="68888"/>
    <lineage>
        <taxon>Eukaryota</taxon>
        <taxon>Metazoa</taxon>
        <taxon>Ecdysozoa</taxon>
        <taxon>Nematoda</taxon>
        <taxon>Enoplea</taxon>
        <taxon>Dorylaimia</taxon>
        <taxon>Trichinellida</taxon>
        <taxon>Trichuridae</taxon>
        <taxon>Trichuris</taxon>
    </lineage>
</organism>
<reference evidence="2 3" key="1">
    <citation type="journal article" date="2014" name="Nat. Genet.">
        <title>Genome and transcriptome of the porcine whipworm Trichuris suis.</title>
        <authorList>
            <person name="Jex A.R."/>
            <person name="Nejsum P."/>
            <person name="Schwarz E.M."/>
            <person name="Hu L."/>
            <person name="Young N.D."/>
            <person name="Hall R.S."/>
            <person name="Korhonen P.K."/>
            <person name="Liao S."/>
            <person name="Thamsborg S."/>
            <person name="Xia J."/>
            <person name="Xu P."/>
            <person name="Wang S."/>
            <person name="Scheerlinck J.P."/>
            <person name="Hofmann A."/>
            <person name="Sternberg P.W."/>
            <person name="Wang J."/>
            <person name="Gasser R.B."/>
        </authorList>
    </citation>
    <scope>NUCLEOTIDE SEQUENCE [LARGE SCALE GENOMIC DNA]</scope>
    <source>
        <strain evidence="2">DCEP-RM93M</strain>
    </source>
</reference>
<dbReference type="AlphaFoldDB" id="A0A085MJK4"/>
<feature type="compositionally biased region" description="Basic and acidic residues" evidence="1">
    <location>
        <begin position="1"/>
        <end position="38"/>
    </location>
</feature>
<evidence type="ECO:0000313" key="3">
    <source>
        <dbReference type="Proteomes" id="UP000030764"/>
    </source>
</evidence>